<accession>A0A314Z601</accession>
<keyword evidence="2" id="KW-1185">Reference proteome</keyword>
<proteinExistence type="predicted"/>
<dbReference type="Proteomes" id="UP000250321">
    <property type="component" value="Unassembled WGS sequence"/>
</dbReference>
<reference evidence="1 2" key="1">
    <citation type="submission" date="2018-02" db="EMBL/GenBank/DDBJ databases">
        <title>Draft genome of wild Prunus yedoensis var. nudiflora.</title>
        <authorList>
            <person name="Baek S."/>
            <person name="Kim J.-H."/>
            <person name="Choi K."/>
            <person name="Kim G.-B."/>
            <person name="Cho A."/>
            <person name="Jang H."/>
            <person name="Shin C.-H."/>
            <person name="Yu H.-J."/>
            <person name="Mun J.-H."/>
        </authorList>
    </citation>
    <scope>NUCLEOTIDE SEQUENCE [LARGE SCALE GENOMIC DNA]</scope>
    <source>
        <strain evidence="2">cv. Jeju island</strain>
        <tissue evidence="1">Leaf</tissue>
    </source>
</reference>
<name>A0A314Z601_PRUYE</name>
<organism evidence="1 2">
    <name type="scientific">Prunus yedoensis var. nudiflora</name>
    <dbReference type="NCBI Taxonomy" id="2094558"/>
    <lineage>
        <taxon>Eukaryota</taxon>
        <taxon>Viridiplantae</taxon>
        <taxon>Streptophyta</taxon>
        <taxon>Embryophyta</taxon>
        <taxon>Tracheophyta</taxon>
        <taxon>Spermatophyta</taxon>
        <taxon>Magnoliopsida</taxon>
        <taxon>eudicotyledons</taxon>
        <taxon>Gunneridae</taxon>
        <taxon>Pentapetalae</taxon>
        <taxon>rosids</taxon>
        <taxon>fabids</taxon>
        <taxon>Rosales</taxon>
        <taxon>Rosaceae</taxon>
        <taxon>Amygdaloideae</taxon>
        <taxon>Amygdaleae</taxon>
        <taxon>Prunus</taxon>
    </lineage>
</organism>
<sequence length="205" mass="22785">MDIRVGAMKPFSSILHATLEPIGGSHFSNQRARDRLITFPDLAGPSYDKDRCRIDLSSKVVPQSVGHNAIISSDYSVLSHSNRRSASYMDFKCLEQFLLYLLVLSSTSHKGWKRSASVKGVADSTLSLIDVTNTITPLGGFLDDFNQGSLQIMHPKKIKVFSISFDDNNMVDAAILELHIASKMGHLYVILEMDTKEIIMNHSNL</sequence>
<evidence type="ECO:0000313" key="1">
    <source>
        <dbReference type="EMBL" id="PQQ15605.1"/>
    </source>
</evidence>
<dbReference type="AlphaFoldDB" id="A0A314Z601"/>
<comment type="caution">
    <text evidence="1">The sequence shown here is derived from an EMBL/GenBank/DDBJ whole genome shotgun (WGS) entry which is preliminary data.</text>
</comment>
<protein>
    <submittedName>
        <fullName evidence="1">Uncharacterized protein</fullName>
    </submittedName>
</protein>
<dbReference type="EMBL" id="PJQY01000227">
    <property type="protein sequence ID" value="PQQ15605.1"/>
    <property type="molecule type" value="Genomic_DNA"/>
</dbReference>
<evidence type="ECO:0000313" key="2">
    <source>
        <dbReference type="Proteomes" id="UP000250321"/>
    </source>
</evidence>
<gene>
    <name evidence="1" type="ORF">Pyn_28998</name>
</gene>